<name>A0A7W3QMX5_ACTNM</name>
<dbReference type="InterPro" id="IPR013786">
    <property type="entry name" value="AcylCoA_DH/ox_N"/>
</dbReference>
<evidence type="ECO:0000259" key="4">
    <source>
        <dbReference type="Pfam" id="PF08028"/>
    </source>
</evidence>
<protein>
    <submittedName>
        <fullName evidence="5">Alkylation response protein AidB-like acyl-CoA dehydrogenase</fullName>
    </submittedName>
</protein>
<reference evidence="5 6" key="1">
    <citation type="submission" date="2020-08" db="EMBL/GenBank/DDBJ databases">
        <title>Genomic Encyclopedia of Type Strains, Phase IV (KMG-IV): sequencing the most valuable type-strain genomes for metagenomic binning, comparative biology and taxonomic classification.</title>
        <authorList>
            <person name="Goeker M."/>
        </authorList>
    </citation>
    <scope>NUCLEOTIDE SEQUENCE [LARGE SCALE GENOMIC DNA]</scope>
    <source>
        <strain evidence="5 6">DSM 44197</strain>
    </source>
</reference>
<gene>
    <name evidence="5" type="ORF">HNR61_004687</name>
</gene>
<feature type="domain" description="Acyl-CoA dehydrogenase/oxidase N-terminal" evidence="3">
    <location>
        <begin position="23"/>
        <end position="88"/>
    </location>
</feature>
<evidence type="ECO:0000256" key="2">
    <source>
        <dbReference type="ARBA" id="ARBA00049661"/>
    </source>
</evidence>
<dbReference type="InterPro" id="IPR013107">
    <property type="entry name" value="Acyl-CoA_DH_C"/>
</dbReference>
<proteinExistence type="inferred from homology"/>
<dbReference type="GO" id="GO:0005737">
    <property type="term" value="C:cytoplasm"/>
    <property type="evidence" value="ECO:0007669"/>
    <property type="project" value="TreeGrafter"/>
</dbReference>
<evidence type="ECO:0000256" key="1">
    <source>
        <dbReference type="ARBA" id="ARBA00023002"/>
    </source>
</evidence>
<dbReference type="Proteomes" id="UP000572680">
    <property type="component" value="Unassembled WGS sequence"/>
</dbReference>
<dbReference type="PANTHER" id="PTHR48083">
    <property type="entry name" value="MEDIUM-CHAIN SPECIFIC ACYL-COA DEHYDROGENASE, MITOCHONDRIAL-RELATED"/>
    <property type="match status" value="1"/>
</dbReference>
<comment type="similarity">
    <text evidence="2">Belongs to the HpaH/HsaA monooxygenase family.</text>
</comment>
<dbReference type="PIRSF" id="PIRSF016578">
    <property type="entry name" value="HsaA"/>
    <property type="match status" value="1"/>
</dbReference>
<dbReference type="GO" id="GO:0016712">
    <property type="term" value="F:oxidoreductase activity, acting on paired donors, with incorporation or reduction of molecular oxygen, reduced flavin or flavoprotein as one donor, and incorporation of one atom of oxygen"/>
    <property type="evidence" value="ECO:0007669"/>
    <property type="project" value="TreeGrafter"/>
</dbReference>
<dbReference type="InterPro" id="IPR037069">
    <property type="entry name" value="AcylCoA_DH/ox_N_sf"/>
</dbReference>
<dbReference type="GO" id="GO:0033539">
    <property type="term" value="P:fatty acid beta-oxidation using acyl-CoA dehydrogenase"/>
    <property type="evidence" value="ECO:0007669"/>
    <property type="project" value="TreeGrafter"/>
</dbReference>
<dbReference type="InterPro" id="IPR046373">
    <property type="entry name" value="Acyl-CoA_Oxase/DH_mid-dom_sf"/>
</dbReference>
<dbReference type="GO" id="GO:0050660">
    <property type="term" value="F:flavin adenine dinucleotide binding"/>
    <property type="evidence" value="ECO:0007669"/>
    <property type="project" value="InterPro"/>
</dbReference>
<dbReference type="Pfam" id="PF02771">
    <property type="entry name" value="Acyl-CoA_dh_N"/>
    <property type="match status" value="1"/>
</dbReference>
<evidence type="ECO:0000313" key="6">
    <source>
        <dbReference type="Proteomes" id="UP000572680"/>
    </source>
</evidence>
<dbReference type="InterPro" id="IPR050741">
    <property type="entry name" value="Acyl-CoA_dehydrogenase"/>
</dbReference>
<dbReference type="SUPFAM" id="SSF56645">
    <property type="entry name" value="Acyl-CoA dehydrogenase NM domain-like"/>
    <property type="match status" value="1"/>
</dbReference>
<organism evidence="5 6">
    <name type="scientific">Actinomadura namibiensis</name>
    <dbReference type="NCBI Taxonomy" id="182080"/>
    <lineage>
        <taxon>Bacteria</taxon>
        <taxon>Bacillati</taxon>
        <taxon>Actinomycetota</taxon>
        <taxon>Actinomycetes</taxon>
        <taxon>Streptosporangiales</taxon>
        <taxon>Thermomonosporaceae</taxon>
        <taxon>Actinomadura</taxon>
    </lineage>
</organism>
<dbReference type="EMBL" id="JACJIA010000006">
    <property type="protein sequence ID" value="MBA8953037.1"/>
    <property type="molecule type" value="Genomic_DNA"/>
</dbReference>
<dbReference type="Gene3D" id="1.20.140.10">
    <property type="entry name" value="Butyryl-CoA Dehydrogenase, subunit A, domain 3"/>
    <property type="match status" value="1"/>
</dbReference>
<sequence length="393" mass="42229">MSTTQVPTREQLVSRAARVAPTLRAHAAWSEKNRRLHDETIEALADAGVFKLRAPARYGGYECDTRTLVEVAAELGRGDGSASWVASVYWIPGWMACLFPDAVQDEVFSTPDVRVCGTLSPGAIARPVEGGVVVTGKWGFISGAHHAHWQEIIAILTPDEGEPYPVMGLVPMSDLLIVDDWHTSGLQGTGSVSTVAKDLFVPQERILPLPAVLQGQGASSANAASPIYRVPLLPVAAASSVGTLLGLARGMRETFLKRLPNRKITYTAYESQREAPVTHLQLGEASLKIDEAEFHALRLAASVDAKGEEGTPWKLEERARARADLGAVSRLAKEAVDILASASGGSSIYTDVPIQRIARDVQAVNLHALMNPTTNTELYGRVLSGLEPNTPYI</sequence>
<keyword evidence="6" id="KW-1185">Reference proteome</keyword>
<accession>A0A7W3QMX5</accession>
<keyword evidence="1" id="KW-0560">Oxidoreductase</keyword>
<dbReference type="InterPro" id="IPR009100">
    <property type="entry name" value="AcylCoA_DH/oxidase_NM_dom_sf"/>
</dbReference>
<dbReference type="Gene3D" id="2.40.110.10">
    <property type="entry name" value="Butyryl-CoA Dehydrogenase, subunit A, domain 2"/>
    <property type="match status" value="1"/>
</dbReference>
<evidence type="ECO:0000259" key="3">
    <source>
        <dbReference type="Pfam" id="PF02771"/>
    </source>
</evidence>
<feature type="domain" description="Acyl-CoA dehydrogenase C-terminal" evidence="4">
    <location>
        <begin position="243"/>
        <end position="372"/>
    </location>
</feature>
<dbReference type="Gene3D" id="1.10.540.10">
    <property type="entry name" value="Acyl-CoA dehydrogenase/oxidase, N-terminal domain"/>
    <property type="match status" value="1"/>
</dbReference>
<dbReference type="InterPro" id="IPR036250">
    <property type="entry name" value="AcylCo_DH-like_C"/>
</dbReference>
<dbReference type="GO" id="GO:0003995">
    <property type="term" value="F:acyl-CoA dehydrogenase activity"/>
    <property type="evidence" value="ECO:0007669"/>
    <property type="project" value="TreeGrafter"/>
</dbReference>
<evidence type="ECO:0000313" key="5">
    <source>
        <dbReference type="EMBL" id="MBA8953037.1"/>
    </source>
</evidence>
<dbReference type="PANTHER" id="PTHR48083:SF19">
    <property type="entry name" value="FLAVIN-DEPENDENT MONOOXYGENASE, OXYGENASE SUBUNIT HSAA"/>
    <property type="match status" value="1"/>
</dbReference>
<dbReference type="Pfam" id="PF08028">
    <property type="entry name" value="Acyl-CoA_dh_2"/>
    <property type="match status" value="1"/>
</dbReference>
<dbReference type="SUPFAM" id="SSF47203">
    <property type="entry name" value="Acyl-CoA dehydrogenase C-terminal domain-like"/>
    <property type="match status" value="1"/>
</dbReference>
<comment type="caution">
    <text evidence="5">The sequence shown here is derived from an EMBL/GenBank/DDBJ whole genome shotgun (WGS) entry which is preliminary data.</text>
</comment>
<dbReference type="AlphaFoldDB" id="A0A7W3QMX5"/>
<dbReference type="RefSeq" id="WP_378275495.1">
    <property type="nucleotide sequence ID" value="NZ_JBHTED010000001.1"/>
</dbReference>